<comment type="caution">
    <text evidence="1">The sequence shown here is derived from an EMBL/GenBank/DDBJ whole genome shotgun (WGS) entry which is preliminary data.</text>
</comment>
<evidence type="ECO:0000313" key="1">
    <source>
        <dbReference type="EMBL" id="KAF7809818.1"/>
    </source>
</evidence>
<reference evidence="1" key="1">
    <citation type="submission" date="2020-09" db="EMBL/GenBank/DDBJ databases">
        <title>Genome-Enabled Discovery of Anthraquinone Biosynthesis in Senna tora.</title>
        <authorList>
            <person name="Kang S.-H."/>
            <person name="Pandey R.P."/>
            <person name="Lee C.-M."/>
            <person name="Sim J.-S."/>
            <person name="Jeong J.-T."/>
            <person name="Choi B.-S."/>
            <person name="Jung M."/>
            <person name="Ginzburg D."/>
            <person name="Zhao K."/>
            <person name="Won S.Y."/>
            <person name="Oh T.-J."/>
            <person name="Yu Y."/>
            <person name="Kim N.-H."/>
            <person name="Lee O.R."/>
            <person name="Lee T.-H."/>
            <person name="Bashyal P."/>
            <person name="Kim T.-S."/>
            <person name="Lee W.-H."/>
            <person name="Kawkins C."/>
            <person name="Kim C.-K."/>
            <person name="Kim J.S."/>
            <person name="Ahn B.O."/>
            <person name="Rhee S.Y."/>
            <person name="Sohng J.K."/>
        </authorList>
    </citation>
    <scope>NUCLEOTIDE SEQUENCE</scope>
    <source>
        <tissue evidence="1">Leaf</tissue>
    </source>
</reference>
<keyword evidence="2" id="KW-1185">Reference proteome</keyword>
<gene>
    <name evidence="1" type="ORF">G2W53_036561</name>
</gene>
<organism evidence="1 2">
    <name type="scientific">Senna tora</name>
    <dbReference type="NCBI Taxonomy" id="362788"/>
    <lineage>
        <taxon>Eukaryota</taxon>
        <taxon>Viridiplantae</taxon>
        <taxon>Streptophyta</taxon>
        <taxon>Embryophyta</taxon>
        <taxon>Tracheophyta</taxon>
        <taxon>Spermatophyta</taxon>
        <taxon>Magnoliopsida</taxon>
        <taxon>eudicotyledons</taxon>
        <taxon>Gunneridae</taxon>
        <taxon>Pentapetalae</taxon>
        <taxon>rosids</taxon>
        <taxon>fabids</taxon>
        <taxon>Fabales</taxon>
        <taxon>Fabaceae</taxon>
        <taxon>Caesalpinioideae</taxon>
        <taxon>Cassia clade</taxon>
        <taxon>Senna</taxon>
    </lineage>
</organism>
<dbReference type="EMBL" id="JAAIUW010000011">
    <property type="protein sequence ID" value="KAF7809818.1"/>
    <property type="molecule type" value="Genomic_DNA"/>
</dbReference>
<dbReference type="Proteomes" id="UP000634136">
    <property type="component" value="Unassembled WGS sequence"/>
</dbReference>
<sequence>MARIEVMKDGYWVKMINGPRV</sequence>
<proteinExistence type="predicted"/>
<dbReference type="AlphaFoldDB" id="A0A834SUM1"/>
<protein>
    <submittedName>
        <fullName evidence="1">Uncharacterized protein</fullName>
    </submittedName>
</protein>
<evidence type="ECO:0000313" key="2">
    <source>
        <dbReference type="Proteomes" id="UP000634136"/>
    </source>
</evidence>
<accession>A0A834SUM1</accession>
<name>A0A834SUM1_9FABA</name>